<evidence type="ECO:0000313" key="3">
    <source>
        <dbReference type="Proteomes" id="UP001156702"/>
    </source>
</evidence>
<name>A0ABQ5ZJZ0_9HYPH</name>
<comment type="caution">
    <text evidence="2">The sequence shown here is derived from an EMBL/GenBank/DDBJ whole genome shotgun (WGS) entry which is preliminary data.</text>
</comment>
<dbReference type="EMBL" id="BSOP01000021">
    <property type="protein sequence ID" value="GLR51920.1"/>
    <property type="molecule type" value="Genomic_DNA"/>
</dbReference>
<feature type="region of interest" description="Disordered" evidence="1">
    <location>
        <begin position="1"/>
        <end position="31"/>
    </location>
</feature>
<proteinExistence type="predicted"/>
<feature type="compositionally biased region" description="Basic and acidic residues" evidence="1">
    <location>
        <begin position="1"/>
        <end position="10"/>
    </location>
</feature>
<evidence type="ECO:0000313" key="2">
    <source>
        <dbReference type="EMBL" id="GLR51920.1"/>
    </source>
</evidence>
<reference evidence="3" key="1">
    <citation type="journal article" date="2019" name="Int. J. Syst. Evol. Microbiol.">
        <title>The Global Catalogue of Microorganisms (GCM) 10K type strain sequencing project: providing services to taxonomists for standard genome sequencing and annotation.</title>
        <authorList>
            <consortium name="The Broad Institute Genomics Platform"/>
            <consortium name="The Broad Institute Genome Sequencing Center for Infectious Disease"/>
            <person name="Wu L."/>
            <person name="Ma J."/>
        </authorList>
    </citation>
    <scope>NUCLEOTIDE SEQUENCE [LARGE SCALE GENOMIC DNA]</scope>
    <source>
        <strain evidence="3">NBRC 102122</strain>
    </source>
</reference>
<evidence type="ECO:0000256" key="1">
    <source>
        <dbReference type="SAM" id="MobiDB-lite"/>
    </source>
</evidence>
<organism evidence="2 3">
    <name type="scientific">Shinella yambaruensis</name>
    <dbReference type="NCBI Taxonomy" id="415996"/>
    <lineage>
        <taxon>Bacteria</taxon>
        <taxon>Pseudomonadati</taxon>
        <taxon>Pseudomonadota</taxon>
        <taxon>Alphaproteobacteria</taxon>
        <taxon>Hyphomicrobiales</taxon>
        <taxon>Rhizobiaceae</taxon>
        <taxon>Shinella</taxon>
    </lineage>
</organism>
<sequence length="52" mass="5722">MFSPREDVRHCTQGKSNTEGPAGEEASPADLESVGYTVPKTRRKIVSTCLVW</sequence>
<gene>
    <name evidence="2" type="ORF">GCM10007923_31310</name>
</gene>
<accession>A0ABQ5ZJZ0</accession>
<keyword evidence="3" id="KW-1185">Reference proteome</keyword>
<protein>
    <submittedName>
        <fullName evidence="2">Uncharacterized protein</fullName>
    </submittedName>
</protein>
<dbReference type="Proteomes" id="UP001156702">
    <property type="component" value="Unassembled WGS sequence"/>
</dbReference>